<evidence type="ECO:0000313" key="1">
    <source>
        <dbReference type="EMBL" id="TFD97811.1"/>
    </source>
</evidence>
<proteinExistence type="predicted"/>
<keyword evidence="2" id="KW-1185">Reference proteome</keyword>
<dbReference type="STRING" id="1121485.GCA_000426485_03307"/>
<accession>A0A4Y8L6C8</accession>
<dbReference type="InterPro" id="IPR019620">
    <property type="entry name" value="Metal-bd_prot_put"/>
</dbReference>
<protein>
    <submittedName>
        <fullName evidence="1">DUF2492 family protein</fullName>
    </submittedName>
</protein>
<dbReference type="Pfam" id="PF10678">
    <property type="entry name" value="DUF2492"/>
    <property type="match status" value="1"/>
</dbReference>
<reference evidence="1 2" key="1">
    <citation type="submission" date="2019-03" db="EMBL/GenBank/DDBJ databases">
        <title>San Antonio Military Medical Center submission to MRSN (WRAIR), pending publication.</title>
        <authorList>
            <person name="Blyth D.M."/>
            <person name="Mccarthy S.L."/>
            <person name="Schall S.E."/>
            <person name="Stam J.A."/>
            <person name="Ong A.C."/>
            <person name="Mcgann P.T."/>
        </authorList>
    </citation>
    <scope>NUCLEOTIDE SEQUENCE [LARGE SCALE GENOMIC DNA]</scope>
    <source>
        <strain evidence="1 2">MRSN571793</strain>
    </source>
</reference>
<dbReference type="OrthoDB" id="285410at2"/>
<dbReference type="AlphaFoldDB" id="A0A4Y8L6C8"/>
<dbReference type="EMBL" id="SOML01000002">
    <property type="protein sequence ID" value="TFD97811.1"/>
    <property type="molecule type" value="Genomic_DNA"/>
</dbReference>
<sequence length="78" mass="9044">MEQLHAHEVLHMMEGNSYNEESLAQAIKDRFGEDQRFYACSAEDMDIPMLIEFLKMKGKFMPSQEDGFTVDISKVCNH</sequence>
<comment type="caution">
    <text evidence="1">The sequence shown here is derived from an EMBL/GenBank/DDBJ whole genome shotgun (WGS) entry which is preliminary data.</text>
</comment>
<organism evidence="1 2">
    <name type="scientific">Dysgonomonas capnocytophagoides</name>
    <dbReference type="NCBI Taxonomy" id="45254"/>
    <lineage>
        <taxon>Bacteria</taxon>
        <taxon>Pseudomonadati</taxon>
        <taxon>Bacteroidota</taxon>
        <taxon>Bacteroidia</taxon>
        <taxon>Bacteroidales</taxon>
        <taxon>Dysgonomonadaceae</taxon>
        <taxon>Dysgonomonas</taxon>
    </lineage>
</organism>
<name>A0A4Y8L6C8_9BACT</name>
<evidence type="ECO:0000313" key="2">
    <source>
        <dbReference type="Proteomes" id="UP000297861"/>
    </source>
</evidence>
<dbReference type="RefSeq" id="WP_026627106.1">
    <property type="nucleotide sequence ID" value="NZ_JAWZLG010000103.1"/>
</dbReference>
<dbReference type="NCBIfam" id="TIGR03853">
    <property type="entry name" value="matur_matur"/>
    <property type="match status" value="1"/>
</dbReference>
<gene>
    <name evidence="1" type="ORF">E2605_04115</name>
</gene>
<dbReference type="Proteomes" id="UP000297861">
    <property type="component" value="Unassembled WGS sequence"/>
</dbReference>